<evidence type="ECO:0000256" key="1">
    <source>
        <dbReference type="ARBA" id="ARBA00026139"/>
    </source>
</evidence>
<dbReference type="PANTHER" id="PTHR31399:SF0">
    <property type="entry name" value="DNA-DIRECTED PRIMASE_POLYMERASE PROTEIN"/>
    <property type="match status" value="1"/>
</dbReference>
<dbReference type="GO" id="GO:0003887">
    <property type="term" value="F:DNA-directed DNA polymerase activity"/>
    <property type="evidence" value="ECO:0007669"/>
    <property type="project" value="UniProtKB-EC"/>
</dbReference>
<accession>A0A4P9X7U6</accession>
<dbReference type="GO" id="GO:0042276">
    <property type="term" value="P:error-prone translesion synthesis"/>
    <property type="evidence" value="ECO:0007669"/>
    <property type="project" value="InterPro"/>
</dbReference>
<evidence type="ECO:0000313" key="6">
    <source>
        <dbReference type="Proteomes" id="UP000274922"/>
    </source>
</evidence>
<dbReference type="GO" id="GO:0005759">
    <property type="term" value="C:mitochondrial matrix"/>
    <property type="evidence" value="ECO:0007669"/>
    <property type="project" value="TreeGrafter"/>
</dbReference>
<dbReference type="GO" id="GO:0009411">
    <property type="term" value="P:response to UV"/>
    <property type="evidence" value="ECO:0007669"/>
    <property type="project" value="TreeGrafter"/>
</dbReference>
<dbReference type="EC" id="2.7.7.102" evidence="3"/>
<dbReference type="Pfam" id="PF03121">
    <property type="entry name" value="Herpes_UL52"/>
    <property type="match status" value="1"/>
</dbReference>
<keyword evidence="6" id="KW-1185">Reference proteome</keyword>
<dbReference type="GO" id="GO:0006264">
    <property type="term" value="P:mitochondrial DNA replication"/>
    <property type="evidence" value="ECO:0007669"/>
    <property type="project" value="TreeGrafter"/>
</dbReference>
<comment type="catalytic activity">
    <reaction evidence="2">
        <text>ssDNA + n NTP = ssDNA/pppN(pN)n-1 hybrid + (n-1) diphosphate.</text>
        <dbReference type="EC" id="2.7.7.102"/>
    </reaction>
</comment>
<dbReference type="InterPro" id="IPR044917">
    <property type="entry name" value="PRIMPOL"/>
</dbReference>
<evidence type="ECO:0000256" key="3">
    <source>
        <dbReference type="ARBA" id="ARBA00044768"/>
    </source>
</evidence>
<dbReference type="GO" id="GO:0005634">
    <property type="term" value="C:nucleus"/>
    <property type="evidence" value="ECO:0007669"/>
    <property type="project" value="TreeGrafter"/>
</dbReference>
<dbReference type="GO" id="GO:0003682">
    <property type="term" value="F:chromatin binding"/>
    <property type="evidence" value="ECO:0007669"/>
    <property type="project" value="TreeGrafter"/>
</dbReference>
<organism evidence="5 6">
    <name type="scientific">Caulochytrium protostelioides</name>
    <dbReference type="NCBI Taxonomy" id="1555241"/>
    <lineage>
        <taxon>Eukaryota</taxon>
        <taxon>Fungi</taxon>
        <taxon>Fungi incertae sedis</taxon>
        <taxon>Chytridiomycota</taxon>
        <taxon>Chytridiomycota incertae sedis</taxon>
        <taxon>Chytridiomycetes</taxon>
        <taxon>Caulochytriales</taxon>
        <taxon>Caulochytriaceae</taxon>
        <taxon>Caulochytrium</taxon>
    </lineage>
</organism>
<dbReference type="OrthoDB" id="5988181at2759"/>
<gene>
    <name evidence="5" type="ORF">CXG81DRAFT_26022</name>
</gene>
<dbReference type="GO" id="GO:0031297">
    <property type="term" value="P:replication fork processing"/>
    <property type="evidence" value="ECO:0007669"/>
    <property type="project" value="TreeGrafter"/>
</dbReference>
<dbReference type="Proteomes" id="UP000274922">
    <property type="component" value="Unassembled WGS sequence"/>
</dbReference>
<sequence length="423" mass="47744">MARSDDATLVPQFAVKRDYSTLHRAKTATGFVQWEIFHTQELALAYMAEHDAARPPLRLFSFEFDAAAPGRRRFLVSTLTDFWNAYQDFRAADRADRGWHYYEVVCPDLPARLYFDVEFDIALNRPLVAHADHVVRVLKRGFCRELLHTFGYVVQPDDFVDLDSTSATKFSRHLILSPRTRRPDADERLFPSNLAMGHFVQPVCDKILAHAFETDECLQPDCAWCHGDDDNSDAVALPPNTRPCDLLVANSHAAGLALVIDRGVYTRYRNFRMCGSSKIGKTVRLTWKAPARACLAAAAEGYPRPMAASAPRARGSHAASSPWPGVDAWVLQMARRDAPPEHPNPERIAVSRIKLVSDRVASYTIAGDRYCMLIGRQHRSNGVYYVVNMDLRRATRRCFDHECTQPQRTHLLPPELVVDALPA</sequence>
<evidence type="ECO:0000256" key="4">
    <source>
        <dbReference type="ARBA" id="ARBA00047303"/>
    </source>
</evidence>
<name>A0A4P9X7U6_9FUNG</name>
<evidence type="ECO:0000256" key="2">
    <source>
        <dbReference type="ARBA" id="ARBA00044677"/>
    </source>
</evidence>
<dbReference type="AlphaFoldDB" id="A0A4P9X7U6"/>
<reference evidence="6" key="1">
    <citation type="journal article" date="2018" name="Nat. Microbiol.">
        <title>Leveraging single-cell genomics to expand the fungal tree of life.</title>
        <authorList>
            <person name="Ahrendt S.R."/>
            <person name="Quandt C.A."/>
            <person name="Ciobanu D."/>
            <person name="Clum A."/>
            <person name="Salamov A."/>
            <person name="Andreopoulos B."/>
            <person name="Cheng J.F."/>
            <person name="Woyke T."/>
            <person name="Pelin A."/>
            <person name="Henrissat B."/>
            <person name="Reynolds N.K."/>
            <person name="Benny G.L."/>
            <person name="Smith M.E."/>
            <person name="James T.Y."/>
            <person name="Grigoriev I.V."/>
        </authorList>
    </citation>
    <scope>NUCLEOTIDE SEQUENCE [LARGE SCALE GENOMIC DNA]</scope>
    <source>
        <strain evidence="6">ATCC 52028</strain>
    </source>
</reference>
<dbReference type="EMBL" id="ML014177">
    <property type="protein sequence ID" value="RKP01308.1"/>
    <property type="molecule type" value="Genomic_DNA"/>
</dbReference>
<comment type="catalytic activity">
    <reaction evidence="4">
        <text>DNA(n) + a 2'-deoxyribonucleoside 5'-triphosphate = DNA(n+1) + diphosphate</text>
        <dbReference type="Rhea" id="RHEA:22508"/>
        <dbReference type="Rhea" id="RHEA-COMP:17339"/>
        <dbReference type="Rhea" id="RHEA-COMP:17340"/>
        <dbReference type="ChEBI" id="CHEBI:33019"/>
        <dbReference type="ChEBI" id="CHEBI:61560"/>
        <dbReference type="ChEBI" id="CHEBI:173112"/>
        <dbReference type="EC" id="2.7.7.7"/>
    </reaction>
    <physiologicalReaction direction="left-to-right" evidence="4">
        <dbReference type="Rhea" id="RHEA:22509"/>
    </physiologicalReaction>
</comment>
<evidence type="ECO:0000313" key="5">
    <source>
        <dbReference type="EMBL" id="RKP01308.1"/>
    </source>
</evidence>
<proteinExistence type="predicted"/>
<protein>
    <recommendedName>
        <fullName evidence="1">DNA-directed primase/polymerase protein</fullName>
        <ecNumber evidence="3">2.7.7.102</ecNumber>
    </recommendedName>
</protein>
<dbReference type="PANTHER" id="PTHR31399">
    <property type="entry name" value="DNA-DIRECTED PRIMASE / POLYMERASE PROTEIN"/>
    <property type="match status" value="1"/>
</dbReference>
<dbReference type="STRING" id="1555241.A0A4P9X7U6"/>